<dbReference type="Pfam" id="PF00440">
    <property type="entry name" value="TetR_N"/>
    <property type="match status" value="1"/>
</dbReference>
<dbReference type="SUPFAM" id="SSF46689">
    <property type="entry name" value="Homeodomain-like"/>
    <property type="match status" value="1"/>
</dbReference>
<dbReference type="Gene3D" id="1.10.10.60">
    <property type="entry name" value="Homeodomain-like"/>
    <property type="match status" value="1"/>
</dbReference>
<feature type="domain" description="HTH tetR-type" evidence="5">
    <location>
        <begin position="15"/>
        <end position="75"/>
    </location>
</feature>
<dbReference type="InterPro" id="IPR011075">
    <property type="entry name" value="TetR_C"/>
</dbReference>
<sequence>MAEAEKVRRPGGRSARVRVAVHTAVTELVAERGYGNFTIAEVADRAGVAGTSIYRRWKDLETLSADVVSAWLTTHAAIPDTGSLAGDLRAYADGVARDIRGPQGPAVLRLLVALSSGGEPGLRARDAFVAARGEQLQEMLDRAAARGERAPSGSSVVDFILAPLYIRALFGLPLTSEDVRTQVARLLADTRHAAERAGGI</sequence>
<dbReference type="InterPro" id="IPR050109">
    <property type="entry name" value="HTH-type_TetR-like_transc_reg"/>
</dbReference>
<dbReference type="AlphaFoldDB" id="A0A7K0DND4"/>
<evidence type="ECO:0000256" key="4">
    <source>
        <dbReference type="PROSITE-ProRule" id="PRU00335"/>
    </source>
</evidence>
<gene>
    <name evidence="6" type="ORF">NRB56_28390</name>
</gene>
<keyword evidence="1" id="KW-0805">Transcription regulation</keyword>
<keyword evidence="7" id="KW-1185">Reference proteome</keyword>
<dbReference type="EMBL" id="WEGI01000005">
    <property type="protein sequence ID" value="MQY27256.1"/>
    <property type="molecule type" value="Genomic_DNA"/>
</dbReference>
<name>A0A7K0DND4_9NOCA</name>
<feature type="DNA-binding region" description="H-T-H motif" evidence="4">
    <location>
        <begin position="38"/>
        <end position="57"/>
    </location>
</feature>
<accession>A0A7K0DND4</accession>
<evidence type="ECO:0000313" key="7">
    <source>
        <dbReference type="Proteomes" id="UP000431401"/>
    </source>
</evidence>
<evidence type="ECO:0000256" key="1">
    <source>
        <dbReference type="ARBA" id="ARBA00023015"/>
    </source>
</evidence>
<evidence type="ECO:0000256" key="2">
    <source>
        <dbReference type="ARBA" id="ARBA00023125"/>
    </source>
</evidence>
<dbReference type="InterPro" id="IPR009057">
    <property type="entry name" value="Homeodomain-like_sf"/>
</dbReference>
<keyword evidence="2 4" id="KW-0238">DNA-binding</keyword>
<dbReference type="PANTHER" id="PTHR30055:SF148">
    <property type="entry name" value="TETR-FAMILY TRANSCRIPTIONAL REGULATOR"/>
    <property type="match status" value="1"/>
</dbReference>
<dbReference type="SUPFAM" id="SSF48498">
    <property type="entry name" value="Tetracyclin repressor-like, C-terminal domain"/>
    <property type="match status" value="1"/>
</dbReference>
<dbReference type="Gene3D" id="1.10.357.10">
    <property type="entry name" value="Tetracycline Repressor, domain 2"/>
    <property type="match status" value="1"/>
</dbReference>
<evidence type="ECO:0000259" key="5">
    <source>
        <dbReference type="PROSITE" id="PS50977"/>
    </source>
</evidence>
<dbReference type="InterPro" id="IPR001647">
    <property type="entry name" value="HTH_TetR"/>
</dbReference>
<organism evidence="6 7">
    <name type="scientific">Nocardia aurantia</name>
    <dbReference type="NCBI Taxonomy" id="2585199"/>
    <lineage>
        <taxon>Bacteria</taxon>
        <taxon>Bacillati</taxon>
        <taxon>Actinomycetota</taxon>
        <taxon>Actinomycetes</taxon>
        <taxon>Mycobacteriales</taxon>
        <taxon>Nocardiaceae</taxon>
        <taxon>Nocardia</taxon>
    </lineage>
</organism>
<proteinExistence type="predicted"/>
<dbReference type="InterPro" id="IPR036271">
    <property type="entry name" value="Tet_transcr_reg_TetR-rel_C_sf"/>
</dbReference>
<dbReference type="OrthoDB" id="9796019at2"/>
<reference evidence="6 7" key="1">
    <citation type="submission" date="2019-10" db="EMBL/GenBank/DDBJ databases">
        <title>Nocardia macrotermitis sp. nov. and Nocardia aurantia sp. nov., isolated from the gut of fungus growing-termite Macrotermes natalensis.</title>
        <authorList>
            <person name="Benndorf R."/>
            <person name="Schwitalla J."/>
            <person name="Martin K."/>
            <person name="De Beer W."/>
            <person name="Kaster A.-K."/>
            <person name="Vollmers J."/>
            <person name="Poulsen M."/>
            <person name="Beemelmanns C."/>
        </authorList>
    </citation>
    <scope>NUCLEOTIDE SEQUENCE [LARGE SCALE GENOMIC DNA]</scope>
    <source>
        <strain evidence="6 7">RB56</strain>
    </source>
</reference>
<evidence type="ECO:0000256" key="3">
    <source>
        <dbReference type="ARBA" id="ARBA00023163"/>
    </source>
</evidence>
<dbReference type="Proteomes" id="UP000431401">
    <property type="component" value="Unassembled WGS sequence"/>
</dbReference>
<dbReference type="Pfam" id="PF16859">
    <property type="entry name" value="TetR_C_11"/>
    <property type="match status" value="1"/>
</dbReference>
<protein>
    <recommendedName>
        <fullName evidence="5">HTH tetR-type domain-containing protein</fullName>
    </recommendedName>
</protein>
<comment type="caution">
    <text evidence="6">The sequence shown here is derived from an EMBL/GenBank/DDBJ whole genome shotgun (WGS) entry which is preliminary data.</text>
</comment>
<dbReference type="PROSITE" id="PS50977">
    <property type="entry name" value="HTH_TETR_2"/>
    <property type="match status" value="1"/>
</dbReference>
<keyword evidence="3" id="KW-0804">Transcription</keyword>
<dbReference type="GO" id="GO:0000976">
    <property type="term" value="F:transcription cis-regulatory region binding"/>
    <property type="evidence" value="ECO:0007669"/>
    <property type="project" value="TreeGrafter"/>
</dbReference>
<evidence type="ECO:0000313" key="6">
    <source>
        <dbReference type="EMBL" id="MQY27256.1"/>
    </source>
</evidence>
<dbReference type="RefSeq" id="WP_153342034.1">
    <property type="nucleotide sequence ID" value="NZ_WEGI01000005.1"/>
</dbReference>
<dbReference type="PANTHER" id="PTHR30055">
    <property type="entry name" value="HTH-TYPE TRANSCRIPTIONAL REGULATOR RUTR"/>
    <property type="match status" value="1"/>
</dbReference>
<dbReference type="GO" id="GO:0003700">
    <property type="term" value="F:DNA-binding transcription factor activity"/>
    <property type="evidence" value="ECO:0007669"/>
    <property type="project" value="TreeGrafter"/>
</dbReference>